<evidence type="ECO:0000313" key="2">
    <source>
        <dbReference type="EMBL" id="CAG9835904.1"/>
    </source>
</evidence>
<dbReference type="SUPFAM" id="SSF56112">
    <property type="entry name" value="Protein kinase-like (PK-like)"/>
    <property type="match status" value="1"/>
</dbReference>
<reference evidence="2" key="1">
    <citation type="submission" date="2022-01" db="EMBL/GenBank/DDBJ databases">
        <authorList>
            <person name="King R."/>
        </authorList>
    </citation>
    <scope>NUCLEOTIDE SEQUENCE</scope>
</reference>
<dbReference type="InterPro" id="IPR015897">
    <property type="entry name" value="CHK_kinase-like"/>
</dbReference>
<evidence type="ECO:0000259" key="1">
    <source>
        <dbReference type="SMART" id="SM00587"/>
    </source>
</evidence>
<sequence>MDINVISGLLEKALGGKLENYEVTKNAENDKGQGHLGKVVFISVRNKNTGEDRHLAVKQVLKCASEAITKVMSAPYINEIYFYNKVVPVIKEYLKAYPEVTVMENIPVCYATSLEPGLEKLVFDNLKIQGYEIHSFAIPFKWNVYEAIANIYGQYHGVFYGFKNKESEKYSQLSHGFLDNFRGMIDQDVWADIFKYCCIRIQSFLKEENELELAQAFQKYVDHTKKYFVDAISYRSPYSVILHGDCWKNNFLFKYNNDGDMTSLKFVDFQMAGEGSPALDLSYTFYSDADDEILENLDKFLRTYHTSLGNTLKQMGLNIEQILPYAALKEEWKQVCAFGFLLGLKVFVTKCLKPENVRHIVEIMDGSAPRDILNNAILDTDSANFKKPVLSLLNHLYKNGFL</sequence>
<protein>
    <recommendedName>
        <fullName evidence="1">CHK kinase-like domain-containing protein</fullName>
    </recommendedName>
</protein>
<dbReference type="Gene3D" id="3.90.1200.10">
    <property type="match status" value="1"/>
</dbReference>
<dbReference type="PANTHER" id="PTHR11012">
    <property type="entry name" value="PROTEIN KINASE-LIKE DOMAIN-CONTAINING"/>
    <property type="match status" value="1"/>
</dbReference>
<gene>
    <name evidence="2" type="ORF">DIABBA_LOCUS9054</name>
</gene>
<dbReference type="InterPro" id="IPR011009">
    <property type="entry name" value="Kinase-like_dom_sf"/>
</dbReference>
<feature type="domain" description="CHK kinase-like" evidence="1">
    <location>
        <begin position="121"/>
        <end position="314"/>
    </location>
</feature>
<dbReference type="SMART" id="SM00587">
    <property type="entry name" value="CHK"/>
    <property type="match status" value="1"/>
</dbReference>
<dbReference type="Proteomes" id="UP001153709">
    <property type="component" value="Chromosome 6"/>
</dbReference>
<dbReference type="PANTHER" id="PTHR11012:SF30">
    <property type="entry name" value="PROTEIN KINASE-LIKE DOMAIN-CONTAINING"/>
    <property type="match status" value="1"/>
</dbReference>
<name>A0A9N9T587_DIABA</name>
<dbReference type="Pfam" id="PF02958">
    <property type="entry name" value="EcKL"/>
    <property type="match status" value="1"/>
</dbReference>
<dbReference type="AlphaFoldDB" id="A0A9N9T587"/>
<dbReference type="EMBL" id="OU898281">
    <property type="protein sequence ID" value="CAG9835904.1"/>
    <property type="molecule type" value="Genomic_DNA"/>
</dbReference>
<accession>A0A9N9T587</accession>
<keyword evidence="3" id="KW-1185">Reference proteome</keyword>
<dbReference type="InterPro" id="IPR004119">
    <property type="entry name" value="EcKL"/>
</dbReference>
<evidence type="ECO:0000313" key="3">
    <source>
        <dbReference type="Proteomes" id="UP001153709"/>
    </source>
</evidence>
<proteinExistence type="predicted"/>
<organism evidence="2 3">
    <name type="scientific">Diabrotica balteata</name>
    <name type="common">Banded cucumber beetle</name>
    <dbReference type="NCBI Taxonomy" id="107213"/>
    <lineage>
        <taxon>Eukaryota</taxon>
        <taxon>Metazoa</taxon>
        <taxon>Ecdysozoa</taxon>
        <taxon>Arthropoda</taxon>
        <taxon>Hexapoda</taxon>
        <taxon>Insecta</taxon>
        <taxon>Pterygota</taxon>
        <taxon>Neoptera</taxon>
        <taxon>Endopterygota</taxon>
        <taxon>Coleoptera</taxon>
        <taxon>Polyphaga</taxon>
        <taxon>Cucujiformia</taxon>
        <taxon>Chrysomeloidea</taxon>
        <taxon>Chrysomelidae</taxon>
        <taxon>Galerucinae</taxon>
        <taxon>Diabroticina</taxon>
        <taxon>Diabroticites</taxon>
        <taxon>Diabrotica</taxon>
    </lineage>
</organism>
<dbReference type="OrthoDB" id="190089at2759"/>